<evidence type="ECO:0000313" key="6">
    <source>
        <dbReference type="Proteomes" id="UP000251853"/>
    </source>
</evidence>
<dbReference type="PANTHER" id="PTHR46797:SF23">
    <property type="entry name" value="HTH-TYPE TRANSCRIPTIONAL REGULATOR SUTR"/>
    <property type="match status" value="1"/>
</dbReference>
<name>A0A2X2WQF6_9FIRM</name>
<accession>A0A2X2WQF6</accession>
<reference evidence="5 6" key="1">
    <citation type="submission" date="2018-06" db="EMBL/GenBank/DDBJ databases">
        <authorList>
            <consortium name="Pathogen Informatics"/>
            <person name="Doyle S."/>
        </authorList>
    </citation>
    <scope>NUCLEOTIDE SEQUENCE [LARGE SCALE GENOMIC DNA]</scope>
    <source>
        <strain evidence="5 6">NCTC11224</strain>
    </source>
</reference>
<proteinExistence type="predicted"/>
<dbReference type="SUPFAM" id="SSF47413">
    <property type="entry name" value="lambda repressor-like DNA-binding domains"/>
    <property type="match status" value="1"/>
</dbReference>
<dbReference type="Pfam" id="PF01381">
    <property type="entry name" value="HTH_3"/>
    <property type="match status" value="1"/>
</dbReference>
<dbReference type="GO" id="GO:0003700">
    <property type="term" value="F:DNA-binding transcription factor activity"/>
    <property type="evidence" value="ECO:0007669"/>
    <property type="project" value="TreeGrafter"/>
</dbReference>
<evidence type="ECO:0000256" key="3">
    <source>
        <dbReference type="ARBA" id="ARBA00023163"/>
    </source>
</evidence>
<protein>
    <submittedName>
        <fullName evidence="5">Helix-turn-helix</fullName>
    </submittedName>
</protein>
<keyword evidence="1" id="KW-0805">Transcription regulation</keyword>
<dbReference type="InterPro" id="IPR010982">
    <property type="entry name" value="Lambda_DNA-bd_dom_sf"/>
</dbReference>
<dbReference type="CDD" id="cd00093">
    <property type="entry name" value="HTH_XRE"/>
    <property type="match status" value="1"/>
</dbReference>
<dbReference type="PANTHER" id="PTHR46797">
    <property type="entry name" value="HTH-TYPE TRANSCRIPTIONAL REGULATOR"/>
    <property type="match status" value="1"/>
</dbReference>
<keyword evidence="6" id="KW-1185">Reference proteome</keyword>
<feature type="domain" description="HTH cro/C1-type" evidence="4">
    <location>
        <begin position="12"/>
        <end position="66"/>
    </location>
</feature>
<keyword evidence="2" id="KW-0238">DNA-binding</keyword>
<gene>
    <name evidence="5" type="ORF">NCTC11224_05087</name>
</gene>
<dbReference type="PROSITE" id="PS50943">
    <property type="entry name" value="HTH_CROC1"/>
    <property type="match status" value="1"/>
</dbReference>
<sequence>MQDIKQNLANAVREYRTELGLSQEKLAEILNLDQRTILNIEAGRGNPKFEKLYPLITYLKIPADKIFYPDCNDQKPNLQKLLTLLNDCTEQEANDLLPMVRYLLELLRKQDNPTY</sequence>
<keyword evidence="3" id="KW-0804">Transcription</keyword>
<organism evidence="5 6">
    <name type="scientific">Enterocloster clostridioformis</name>
    <dbReference type="NCBI Taxonomy" id="1531"/>
    <lineage>
        <taxon>Bacteria</taxon>
        <taxon>Bacillati</taxon>
        <taxon>Bacillota</taxon>
        <taxon>Clostridia</taxon>
        <taxon>Lachnospirales</taxon>
        <taxon>Lachnospiraceae</taxon>
        <taxon>Enterocloster</taxon>
    </lineage>
</organism>
<evidence type="ECO:0000313" key="5">
    <source>
        <dbReference type="EMBL" id="SQB15990.1"/>
    </source>
</evidence>
<dbReference type="GO" id="GO:0003677">
    <property type="term" value="F:DNA binding"/>
    <property type="evidence" value="ECO:0007669"/>
    <property type="project" value="UniProtKB-KW"/>
</dbReference>
<dbReference type="InterPro" id="IPR050807">
    <property type="entry name" value="TransReg_Diox_bact_type"/>
</dbReference>
<evidence type="ECO:0000256" key="2">
    <source>
        <dbReference type="ARBA" id="ARBA00023125"/>
    </source>
</evidence>
<evidence type="ECO:0000259" key="4">
    <source>
        <dbReference type="PROSITE" id="PS50943"/>
    </source>
</evidence>
<dbReference type="SMART" id="SM00530">
    <property type="entry name" value="HTH_XRE"/>
    <property type="match status" value="1"/>
</dbReference>
<dbReference type="Gene3D" id="1.10.260.40">
    <property type="entry name" value="lambda repressor-like DNA-binding domains"/>
    <property type="match status" value="1"/>
</dbReference>
<dbReference type="Proteomes" id="UP000251853">
    <property type="component" value="Unassembled WGS sequence"/>
</dbReference>
<evidence type="ECO:0000256" key="1">
    <source>
        <dbReference type="ARBA" id="ARBA00023015"/>
    </source>
</evidence>
<dbReference type="GO" id="GO:0005829">
    <property type="term" value="C:cytosol"/>
    <property type="evidence" value="ECO:0007669"/>
    <property type="project" value="TreeGrafter"/>
</dbReference>
<dbReference type="RefSeq" id="WP_112483078.1">
    <property type="nucleotide sequence ID" value="NZ_JAIWZC010000001.1"/>
</dbReference>
<dbReference type="EMBL" id="UAVW01000019">
    <property type="protein sequence ID" value="SQB15990.1"/>
    <property type="molecule type" value="Genomic_DNA"/>
</dbReference>
<dbReference type="InterPro" id="IPR001387">
    <property type="entry name" value="Cro/C1-type_HTH"/>
</dbReference>
<dbReference type="AlphaFoldDB" id="A0A2X2WQF6"/>